<comment type="similarity">
    <text evidence="1 7">Belongs to the acylphosphatase family.</text>
</comment>
<dbReference type="HOGENOM" id="CLU_141932_1_1_9"/>
<organism evidence="9 10">
    <name type="scientific">Acetohalobium arabaticum (strain ATCC 49924 / DSM 5501 / Z-7288)</name>
    <dbReference type="NCBI Taxonomy" id="574087"/>
    <lineage>
        <taxon>Bacteria</taxon>
        <taxon>Bacillati</taxon>
        <taxon>Bacillota</taxon>
        <taxon>Clostridia</taxon>
        <taxon>Halanaerobiales</taxon>
        <taxon>Halobacteroidaceae</taxon>
        <taxon>Acetohalobium</taxon>
    </lineage>
</organism>
<dbReference type="RefSeq" id="WP_013278313.1">
    <property type="nucleotide sequence ID" value="NC_014378.1"/>
</dbReference>
<protein>
    <recommendedName>
        <fullName evidence="3">Acylphosphatase</fullName>
        <ecNumber evidence="2">3.6.1.7</ecNumber>
    </recommendedName>
    <alternativeName>
        <fullName evidence="4">Acylphosphate phosphohydrolase</fullName>
    </alternativeName>
</protein>
<keyword evidence="10" id="KW-1185">Reference proteome</keyword>
<dbReference type="InterPro" id="IPR001792">
    <property type="entry name" value="Acylphosphatase-like_dom"/>
</dbReference>
<dbReference type="EC" id="3.6.1.7" evidence="2"/>
<evidence type="ECO:0000313" key="10">
    <source>
        <dbReference type="Proteomes" id="UP000001661"/>
    </source>
</evidence>
<name>D9QQS6_ACEAZ</name>
<reference evidence="9 10" key="1">
    <citation type="journal article" date="2010" name="Stand. Genomic Sci.">
        <title>Complete genome sequence of Acetohalobium arabaticum type strain (Z-7288).</title>
        <authorList>
            <person name="Sikorski J."/>
            <person name="Lapidus A."/>
            <person name="Chertkov O."/>
            <person name="Lucas S."/>
            <person name="Copeland A."/>
            <person name="Glavina Del Rio T."/>
            <person name="Nolan M."/>
            <person name="Tice H."/>
            <person name="Cheng J.F."/>
            <person name="Han C."/>
            <person name="Brambilla E."/>
            <person name="Pitluck S."/>
            <person name="Liolios K."/>
            <person name="Ivanova N."/>
            <person name="Mavromatis K."/>
            <person name="Mikhailova N."/>
            <person name="Pati A."/>
            <person name="Bruce D."/>
            <person name="Detter C."/>
            <person name="Tapia R."/>
            <person name="Goodwin L."/>
            <person name="Chen A."/>
            <person name="Palaniappan K."/>
            <person name="Land M."/>
            <person name="Hauser L."/>
            <person name="Chang Y.J."/>
            <person name="Jeffries C.D."/>
            <person name="Rohde M."/>
            <person name="Goker M."/>
            <person name="Spring S."/>
            <person name="Woyke T."/>
            <person name="Bristow J."/>
            <person name="Eisen J.A."/>
            <person name="Markowitz V."/>
            <person name="Hugenholtz P."/>
            <person name="Kyrpides N.C."/>
            <person name="Klenk H.P."/>
        </authorList>
    </citation>
    <scope>NUCLEOTIDE SEQUENCE [LARGE SCALE GENOMIC DNA]</scope>
    <source>
        <strain evidence="10">ATCC 49924 / DSM 5501 / Z-7288</strain>
    </source>
</reference>
<dbReference type="OrthoDB" id="9808093at2"/>
<comment type="catalytic activity">
    <reaction evidence="5">
        <text>an acyl phosphate + H2O = a carboxylate + phosphate + H(+)</text>
        <dbReference type="Rhea" id="RHEA:14965"/>
        <dbReference type="ChEBI" id="CHEBI:15377"/>
        <dbReference type="ChEBI" id="CHEBI:15378"/>
        <dbReference type="ChEBI" id="CHEBI:29067"/>
        <dbReference type="ChEBI" id="CHEBI:43474"/>
        <dbReference type="ChEBI" id="CHEBI:59918"/>
        <dbReference type="EC" id="3.6.1.7"/>
    </reaction>
</comment>
<dbReference type="KEGG" id="aar:Acear_1354"/>
<dbReference type="InterPro" id="IPR020456">
    <property type="entry name" value="Acylphosphatase"/>
</dbReference>
<evidence type="ECO:0000256" key="1">
    <source>
        <dbReference type="ARBA" id="ARBA00005614"/>
    </source>
</evidence>
<evidence type="ECO:0000256" key="7">
    <source>
        <dbReference type="RuleBase" id="RU004168"/>
    </source>
</evidence>
<dbReference type="Proteomes" id="UP000001661">
    <property type="component" value="Chromosome"/>
</dbReference>
<dbReference type="AlphaFoldDB" id="D9QQS6"/>
<dbReference type="NCBIfam" id="NF011021">
    <property type="entry name" value="PRK14450.1"/>
    <property type="match status" value="1"/>
</dbReference>
<evidence type="ECO:0000256" key="4">
    <source>
        <dbReference type="ARBA" id="ARBA00032904"/>
    </source>
</evidence>
<dbReference type="Gene3D" id="3.30.70.100">
    <property type="match status" value="1"/>
</dbReference>
<comment type="caution">
    <text evidence="6">Lacks conserved residue(s) required for the propagation of feature annotation.</text>
</comment>
<dbReference type="Pfam" id="PF00708">
    <property type="entry name" value="Acylphosphatase"/>
    <property type="match status" value="1"/>
</dbReference>
<dbReference type="InterPro" id="IPR036046">
    <property type="entry name" value="Acylphosphatase-like_dom_sf"/>
</dbReference>
<accession>D9QQS6</accession>
<dbReference type="PANTHER" id="PTHR47268">
    <property type="entry name" value="ACYLPHOSPHATASE"/>
    <property type="match status" value="1"/>
</dbReference>
<evidence type="ECO:0000256" key="6">
    <source>
        <dbReference type="PROSITE-ProRule" id="PRU00520"/>
    </source>
</evidence>
<gene>
    <name evidence="9" type="ordered locus">Acear_1354</name>
</gene>
<dbReference type="EMBL" id="CP002105">
    <property type="protein sequence ID" value="ADL12867.1"/>
    <property type="molecule type" value="Genomic_DNA"/>
</dbReference>
<sequence length="93" mass="10436">MSTTSAIKAVVKGRVQGVGYRAFTHQKATKLGLRGYVRSSDGNEVEVIAEGEKESLEELVDLLETGPTRAEINEVKWEWIDATDDYIRFAIKY</sequence>
<evidence type="ECO:0000256" key="2">
    <source>
        <dbReference type="ARBA" id="ARBA00012150"/>
    </source>
</evidence>
<dbReference type="SUPFAM" id="SSF54975">
    <property type="entry name" value="Acylphosphatase/BLUF domain-like"/>
    <property type="match status" value="1"/>
</dbReference>
<dbReference type="PROSITE" id="PS51160">
    <property type="entry name" value="ACYLPHOSPHATASE_3"/>
    <property type="match status" value="1"/>
</dbReference>
<dbReference type="eggNOG" id="COG1254">
    <property type="taxonomic scope" value="Bacteria"/>
</dbReference>
<evidence type="ECO:0000313" key="9">
    <source>
        <dbReference type="EMBL" id="ADL12867.1"/>
    </source>
</evidence>
<dbReference type="STRING" id="574087.Acear_1354"/>
<dbReference type="PANTHER" id="PTHR47268:SF4">
    <property type="entry name" value="ACYLPHOSPHATASE"/>
    <property type="match status" value="1"/>
</dbReference>
<evidence type="ECO:0000256" key="5">
    <source>
        <dbReference type="ARBA" id="ARBA00047645"/>
    </source>
</evidence>
<evidence type="ECO:0000256" key="3">
    <source>
        <dbReference type="ARBA" id="ARBA00015991"/>
    </source>
</evidence>
<evidence type="ECO:0000259" key="8">
    <source>
        <dbReference type="PROSITE" id="PS51160"/>
    </source>
</evidence>
<proteinExistence type="inferred from homology"/>
<feature type="domain" description="Acylphosphatase-like" evidence="8">
    <location>
        <begin position="6"/>
        <end position="93"/>
    </location>
</feature>
<dbReference type="GO" id="GO:0003998">
    <property type="term" value="F:acylphosphatase activity"/>
    <property type="evidence" value="ECO:0007669"/>
    <property type="project" value="UniProtKB-EC"/>
</dbReference>